<feature type="domain" description="Heterokaryon incompatibility" evidence="1">
    <location>
        <begin position="50"/>
        <end position="219"/>
    </location>
</feature>
<comment type="caution">
    <text evidence="2">The sequence shown here is derived from an EMBL/GenBank/DDBJ whole genome shotgun (WGS) entry which is preliminary data.</text>
</comment>
<dbReference type="Pfam" id="PF06985">
    <property type="entry name" value="HET"/>
    <property type="match status" value="1"/>
</dbReference>
<proteinExistence type="predicted"/>
<protein>
    <recommendedName>
        <fullName evidence="1">Heterokaryon incompatibility domain-containing protein</fullName>
    </recommendedName>
</protein>
<name>A0A1V8SAT3_9PEZI</name>
<dbReference type="OrthoDB" id="3773119at2759"/>
<dbReference type="AlphaFoldDB" id="A0A1V8SAT3"/>
<reference evidence="3" key="1">
    <citation type="submission" date="2017-03" db="EMBL/GenBank/DDBJ databases">
        <title>Genomes of endolithic fungi from Antarctica.</title>
        <authorList>
            <person name="Coleine C."/>
            <person name="Masonjones S."/>
            <person name="Stajich J.E."/>
        </authorList>
    </citation>
    <scope>NUCLEOTIDE SEQUENCE [LARGE SCALE GENOMIC DNA]</scope>
    <source>
        <strain evidence="3">CCFEE 5527</strain>
    </source>
</reference>
<dbReference type="InterPro" id="IPR010730">
    <property type="entry name" value="HET"/>
</dbReference>
<dbReference type="PANTHER" id="PTHR24148:SF73">
    <property type="entry name" value="HET DOMAIN PROTEIN (AFU_ORTHOLOGUE AFUA_8G01020)"/>
    <property type="match status" value="1"/>
</dbReference>
<dbReference type="Proteomes" id="UP000192596">
    <property type="component" value="Unassembled WGS sequence"/>
</dbReference>
<dbReference type="InParanoid" id="A0A1V8SAT3"/>
<accession>A0A1V8SAT3</accession>
<keyword evidence="3" id="KW-1185">Reference proteome</keyword>
<gene>
    <name evidence="2" type="ORF">B0A48_17818</name>
</gene>
<dbReference type="InterPro" id="IPR052895">
    <property type="entry name" value="HetReg/Transcr_Mod"/>
</dbReference>
<dbReference type="STRING" id="1507870.A0A1V8SAT3"/>
<sequence length="760" mass="85939">MEHSAVRPFVYDQLTDPRTHIRLLQVFKPTSDSVCRCSLTSWTIPAVFPYTAISYAWGDPAEVVDIVVNGARMTVHSNCAYTLAQMSAYTYYWIDAICIDQSNDVEKSAQVQMMGAIYRDAHMVLACVGPHVEADNSRMLCKYLRDHESTLREFADKIEPGQGVARFPVITSGSPGAALLKKFAAVRYYSVLNLQEPMLRALLAMLQRPYFLRTWVAQELYMARKPALRCGSDVCDLAALTGLLVHATHDDPYWINTNRIRALETQHWLGYKQDPGSKPPRTPQMSESWPDLSEKLIEHVSIPALACRRHDQPLSLQTIMLETAHLQCADPRDKIYALLSMLRPKCARLIEVDYRKTMFELVTGVIPLMFEENVRDHRLSEEIKMGYLKMALVMYDLSRTVDVKVTDSAYMAAIAVRTISIRSAVETKPASCKLLGRFKQIVRESMIKSHHKICQGRSDEIRPKIAVSDTKTSESDFGNTRPRMRLAGWRGVQIWQTETGWICSVQEDSVISKDLRYPPQEELVEIKDTAGRIQAVVPNTVRARDWILQRCEGQFPGLVVRKDAQGSCKIISTAIITGPLPPRDKFWSDEPSPSTEHPFTVDFDDEDFTTLFYHHMHFVSVEWNPSVSWKQSGSAILVSNMTSSPKDDIDDSPAEIRKWIQDRYANPYAQPDYDVHKDPNRRQSPLLSTRTRQDFERYFSVGVCHRPGSSHAKVSAEKEPSLAVTTLQDNGAAENAELSAVSSSSTPPTGGLGHNWRYCV</sequence>
<dbReference type="EMBL" id="NAJO01000069">
    <property type="protein sequence ID" value="OQN96256.1"/>
    <property type="molecule type" value="Genomic_DNA"/>
</dbReference>
<organism evidence="2 3">
    <name type="scientific">Cryoendolithus antarcticus</name>
    <dbReference type="NCBI Taxonomy" id="1507870"/>
    <lineage>
        <taxon>Eukaryota</taxon>
        <taxon>Fungi</taxon>
        <taxon>Dikarya</taxon>
        <taxon>Ascomycota</taxon>
        <taxon>Pezizomycotina</taxon>
        <taxon>Dothideomycetes</taxon>
        <taxon>Dothideomycetidae</taxon>
        <taxon>Cladosporiales</taxon>
        <taxon>Cladosporiaceae</taxon>
        <taxon>Cryoendolithus</taxon>
    </lineage>
</organism>
<evidence type="ECO:0000313" key="2">
    <source>
        <dbReference type="EMBL" id="OQN96256.1"/>
    </source>
</evidence>
<evidence type="ECO:0000259" key="1">
    <source>
        <dbReference type="Pfam" id="PF06985"/>
    </source>
</evidence>
<evidence type="ECO:0000313" key="3">
    <source>
        <dbReference type="Proteomes" id="UP000192596"/>
    </source>
</evidence>
<dbReference type="PANTHER" id="PTHR24148">
    <property type="entry name" value="ANKYRIN REPEAT DOMAIN-CONTAINING PROTEIN 39 HOMOLOG-RELATED"/>
    <property type="match status" value="1"/>
</dbReference>